<organism evidence="1 2">
    <name type="scientific">Araneus ventricosus</name>
    <name type="common">Orbweaver spider</name>
    <name type="synonym">Epeira ventricosa</name>
    <dbReference type="NCBI Taxonomy" id="182803"/>
    <lineage>
        <taxon>Eukaryota</taxon>
        <taxon>Metazoa</taxon>
        <taxon>Ecdysozoa</taxon>
        <taxon>Arthropoda</taxon>
        <taxon>Chelicerata</taxon>
        <taxon>Arachnida</taxon>
        <taxon>Araneae</taxon>
        <taxon>Araneomorphae</taxon>
        <taxon>Entelegynae</taxon>
        <taxon>Araneoidea</taxon>
        <taxon>Araneidae</taxon>
        <taxon>Araneus</taxon>
    </lineage>
</organism>
<name>A0A4Y2P1R2_ARAVE</name>
<evidence type="ECO:0000313" key="2">
    <source>
        <dbReference type="Proteomes" id="UP000499080"/>
    </source>
</evidence>
<dbReference type="EMBL" id="BGPR01010213">
    <property type="protein sequence ID" value="GBN44903.1"/>
    <property type="molecule type" value="Genomic_DNA"/>
</dbReference>
<proteinExistence type="predicted"/>
<reference evidence="1 2" key="1">
    <citation type="journal article" date="2019" name="Sci. Rep.">
        <title>Orb-weaving spider Araneus ventricosus genome elucidates the spidroin gene catalogue.</title>
        <authorList>
            <person name="Kono N."/>
            <person name="Nakamura H."/>
            <person name="Ohtoshi R."/>
            <person name="Moran D.A.P."/>
            <person name="Shinohara A."/>
            <person name="Yoshida Y."/>
            <person name="Fujiwara M."/>
            <person name="Mori M."/>
            <person name="Tomita M."/>
            <person name="Arakawa K."/>
        </authorList>
    </citation>
    <scope>NUCLEOTIDE SEQUENCE [LARGE SCALE GENOMIC DNA]</scope>
</reference>
<keyword evidence="2" id="KW-1185">Reference proteome</keyword>
<comment type="caution">
    <text evidence="1">The sequence shown here is derived from an EMBL/GenBank/DDBJ whole genome shotgun (WGS) entry which is preliminary data.</text>
</comment>
<protein>
    <submittedName>
        <fullName evidence="1">Uncharacterized protein</fullName>
    </submittedName>
</protein>
<accession>A0A4Y2P1R2</accession>
<evidence type="ECO:0000313" key="1">
    <source>
        <dbReference type="EMBL" id="GBN44903.1"/>
    </source>
</evidence>
<gene>
    <name evidence="1" type="ORF">AVEN_16251_1</name>
</gene>
<dbReference type="AlphaFoldDB" id="A0A4Y2P1R2"/>
<dbReference type="Proteomes" id="UP000499080">
    <property type="component" value="Unassembled WGS sequence"/>
</dbReference>
<sequence>MGVCNFSALSQKDLRNFDFFGPPYFSSIPPGTVLKIRRKFLTTEEAFDYLMSVADEPDDSDSKMIILPPGPDIVTDDEEIDDAPALNMVMLFLTKSFKKKQLVN</sequence>